<protein>
    <recommendedName>
        <fullName evidence="2">Core-binding (CB) domain-containing protein</fullName>
    </recommendedName>
</protein>
<gene>
    <name evidence="3" type="ORF">MCOR_35275</name>
</gene>
<keyword evidence="1" id="KW-0238">DNA-binding</keyword>
<dbReference type="GO" id="GO:0003677">
    <property type="term" value="F:DNA binding"/>
    <property type="evidence" value="ECO:0007669"/>
    <property type="project" value="UniProtKB-KW"/>
</dbReference>
<sequence>MTTLDSIVAKFRNHTYAESTKKTYQNYLKSYMEFCRRINIALVPLSPLNLARYVAYLSARQQFNSINNYLSIIRLLHLEAGITSPLESFFMDSVLKGAKRVLGCTVHSKLPLTQKILNEIFTLLSLSSSKDLCFWAACLVAFFSFLRKSNLFAQSLSAFDPVQQLSREDITFHAEGVRLREGKPKPYNFQSVC</sequence>
<dbReference type="InterPro" id="IPR044068">
    <property type="entry name" value="CB"/>
</dbReference>
<dbReference type="PANTHER" id="PTHR34605">
    <property type="entry name" value="PHAGE_INTEGRASE DOMAIN-CONTAINING PROTEIN"/>
    <property type="match status" value="1"/>
</dbReference>
<dbReference type="SUPFAM" id="SSF47823">
    <property type="entry name" value="lambda integrase-like, N-terminal domain"/>
    <property type="match status" value="1"/>
</dbReference>
<dbReference type="OrthoDB" id="6144328at2759"/>
<dbReference type="InterPro" id="IPR052925">
    <property type="entry name" value="Phage_Integrase-like_Recomb"/>
</dbReference>
<evidence type="ECO:0000256" key="1">
    <source>
        <dbReference type="ARBA" id="ARBA00023125"/>
    </source>
</evidence>
<evidence type="ECO:0000259" key="2">
    <source>
        <dbReference type="PROSITE" id="PS51900"/>
    </source>
</evidence>
<dbReference type="EMBL" id="CACVKT020006391">
    <property type="protein sequence ID" value="CAC5401160.1"/>
    <property type="molecule type" value="Genomic_DNA"/>
</dbReference>
<reference evidence="3 4" key="1">
    <citation type="submission" date="2020-06" db="EMBL/GenBank/DDBJ databases">
        <authorList>
            <person name="Li R."/>
            <person name="Bekaert M."/>
        </authorList>
    </citation>
    <scope>NUCLEOTIDE SEQUENCE [LARGE SCALE GENOMIC DNA]</scope>
    <source>
        <strain evidence="4">wild</strain>
    </source>
</reference>
<organism evidence="3 4">
    <name type="scientific">Mytilus coruscus</name>
    <name type="common">Sea mussel</name>
    <dbReference type="NCBI Taxonomy" id="42192"/>
    <lineage>
        <taxon>Eukaryota</taxon>
        <taxon>Metazoa</taxon>
        <taxon>Spiralia</taxon>
        <taxon>Lophotrochozoa</taxon>
        <taxon>Mollusca</taxon>
        <taxon>Bivalvia</taxon>
        <taxon>Autobranchia</taxon>
        <taxon>Pteriomorphia</taxon>
        <taxon>Mytilida</taxon>
        <taxon>Mytiloidea</taxon>
        <taxon>Mytilidae</taxon>
        <taxon>Mytilinae</taxon>
        <taxon>Mytilus</taxon>
    </lineage>
</organism>
<name>A0A6J8D1Z0_MYTCO</name>
<evidence type="ECO:0000313" key="3">
    <source>
        <dbReference type="EMBL" id="CAC5401160.1"/>
    </source>
</evidence>
<evidence type="ECO:0000313" key="4">
    <source>
        <dbReference type="Proteomes" id="UP000507470"/>
    </source>
</evidence>
<dbReference type="Proteomes" id="UP000507470">
    <property type="component" value="Unassembled WGS sequence"/>
</dbReference>
<dbReference type="PANTHER" id="PTHR34605:SF5">
    <property type="entry name" value="INTEGRASE_RECOMBINASE XERD HOMOLOG"/>
    <property type="match status" value="1"/>
</dbReference>
<dbReference type="PROSITE" id="PS51900">
    <property type="entry name" value="CB"/>
    <property type="match status" value="1"/>
</dbReference>
<dbReference type="AlphaFoldDB" id="A0A6J8D1Z0"/>
<proteinExistence type="predicted"/>
<keyword evidence="4" id="KW-1185">Reference proteome</keyword>
<feature type="domain" description="Core-binding (CB)" evidence="2">
    <location>
        <begin position="2"/>
        <end position="81"/>
    </location>
</feature>
<dbReference type="Gene3D" id="1.10.150.130">
    <property type="match status" value="1"/>
</dbReference>
<accession>A0A6J8D1Z0</accession>
<dbReference type="InterPro" id="IPR010998">
    <property type="entry name" value="Integrase_recombinase_N"/>
</dbReference>